<dbReference type="SUPFAM" id="SSF81324">
    <property type="entry name" value="Voltage-gated potassium channels"/>
    <property type="match status" value="2"/>
</dbReference>
<feature type="compositionally biased region" description="Basic and acidic residues" evidence="10">
    <location>
        <begin position="249"/>
        <end position="263"/>
    </location>
</feature>
<evidence type="ECO:0000256" key="8">
    <source>
        <dbReference type="RuleBase" id="RU003857"/>
    </source>
</evidence>
<keyword evidence="5 8" id="KW-0406">Ion transport</keyword>
<evidence type="ECO:0000313" key="13">
    <source>
        <dbReference type="EMBL" id="PAV58680.1"/>
    </source>
</evidence>
<dbReference type="PANTHER" id="PTHR11003">
    <property type="entry name" value="POTASSIUM CHANNEL, SUBFAMILY K"/>
    <property type="match status" value="1"/>
</dbReference>
<keyword evidence="3 8" id="KW-0812">Transmembrane</keyword>
<sequence>MVWHSRRIDASKKKIDLAKLAPYALHLSMVLCVAIYVVAGALAIREIEATPIQNQGEARAKRQSGQPLHAEHDIRKLSMSRTRRCVLEALQQLAKQPNCTQLIYSNHLEQLDKCYEQDLLKLAEIVKQRNELQFEEVTTARAPTGITNVTKIQEIKGYQYWTITESVLFCFTVVTTIGYGNVAPKTFNGRLFVILYGLIGVPVTMLAIANLGKFLATLLKSWTRPFVQCYRRFKRRYFKTSYTPKEKQRLMEKESKKPNKSIDFDDDDSTEDDDGEEPDDDVATEGMILFVSFIIYIVAGSIVIAAYEPQMDFFEAIYFNFVTLTTIGLGDLVPQSDTYLVITLVYCAVGLALTTIAIEIAADALKKLHYFGRKMENVGNVQVWFGGKKISMKALVKNLGDQFNVPIDELDTLNLDKFVDDAMKVEQGELATLRTNRDWMNSNYWQTINGDLNYIDEVSTLYSYHPARCVLATHPPSRSVSPSLQIIEHAPINPTSSTANLITDSPLSLRTVSTVSRHYANIMSPDIAEDEEFVMGEDENLNQLMEAYRNLKKEQESREGRWSLEAQRRYEEYKEMWKKYKHTREGMNL</sequence>
<comment type="subcellular location">
    <subcellularLocation>
        <location evidence="1">Membrane</location>
        <topology evidence="1">Multi-pass membrane protein</topology>
    </subcellularLocation>
</comment>
<dbReference type="OrthoDB" id="297496at2759"/>
<organism evidence="13 14">
    <name type="scientific">Diploscapter pachys</name>
    <dbReference type="NCBI Taxonomy" id="2018661"/>
    <lineage>
        <taxon>Eukaryota</taxon>
        <taxon>Metazoa</taxon>
        <taxon>Ecdysozoa</taxon>
        <taxon>Nematoda</taxon>
        <taxon>Chromadorea</taxon>
        <taxon>Rhabditida</taxon>
        <taxon>Rhabditina</taxon>
        <taxon>Rhabditomorpha</taxon>
        <taxon>Rhabditoidea</taxon>
        <taxon>Rhabditidae</taxon>
        <taxon>Diploscapter</taxon>
    </lineage>
</organism>
<evidence type="ECO:0000256" key="4">
    <source>
        <dbReference type="ARBA" id="ARBA00022989"/>
    </source>
</evidence>
<feature type="transmembrane region" description="Helical" evidence="11">
    <location>
        <begin position="313"/>
        <end position="333"/>
    </location>
</feature>
<reference evidence="13 14" key="1">
    <citation type="journal article" date="2017" name="Curr. Biol.">
        <title>Genome architecture and evolution of a unichromosomal asexual nematode.</title>
        <authorList>
            <person name="Fradin H."/>
            <person name="Zegar C."/>
            <person name="Gutwein M."/>
            <person name="Lucas J."/>
            <person name="Kovtun M."/>
            <person name="Corcoran D."/>
            <person name="Baugh L.R."/>
            <person name="Kiontke K."/>
            <person name="Gunsalus K."/>
            <person name="Fitch D.H."/>
            <person name="Piano F."/>
        </authorList>
    </citation>
    <scope>NUCLEOTIDE SEQUENCE [LARGE SCALE GENOMIC DNA]</scope>
    <source>
        <strain evidence="13">PF1309</strain>
    </source>
</reference>
<evidence type="ECO:0000256" key="1">
    <source>
        <dbReference type="ARBA" id="ARBA00004141"/>
    </source>
</evidence>
<dbReference type="Pfam" id="PF07885">
    <property type="entry name" value="Ion_trans_2"/>
    <property type="match status" value="2"/>
</dbReference>
<feature type="transmembrane region" description="Helical" evidence="11">
    <location>
        <begin position="158"/>
        <end position="179"/>
    </location>
</feature>
<evidence type="ECO:0000256" key="5">
    <source>
        <dbReference type="ARBA" id="ARBA00023065"/>
    </source>
</evidence>
<comment type="similarity">
    <text evidence="8">Belongs to the two pore domain potassium channel (TC 1.A.1.8) family.</text>
</comment>
<dbReference type="GO" id="GO:0022841">
    <property type="term" value="F:potassium ion leak channel activity"/>
    <property type="evidence" value="ECO:0007669"/>
    <property type="project" value="TreeGrafter"/>
</dbReference>
<feature type="domain" description="Potassium channel" evidence="12">
    <location>
        <begin position="293"/>
        <end position="366"/>
    </location>
</feature>
<keyword evidence="14" id="KW-1185">Reference proteome</keyword>
<dbReference type="PANTHER" id="PTHR11003:SF97">
    <property type="entry name" value="POTASSIUM CHANNEL DOMAIN-CONTAINING PROTEIN"/>
    <property type="match status" value="1"/>
</dbReference>
<keyword evidence="2 8" id="KW-0813">Transport</keyword>
<dbReference type="InterPro" id="IPR003280">
    <property type="entry name" value="2pore_dom_K_chnl"/>
</dbReference>
<feature type="transmembrane region" description="Helical" evidence="11">
    <location>
        <begin position="287"/>
        <end position="306"/>
    </location>
</feature>
<dbReference type="Gene3D" id="1.10.287.70">
    <property type="match status" value="1"/>
</dbReference>
<proteinExistence type="inferred from homology"/>
<feature type="region of interest" description="Disordered" evidence="10">
    <location>
        <begin position="249"/>
        <end position="280"/>
    </location>
</feature>
<evidence type="ECO:0000256" key="11">
    <source>
        <dbReference type="SAM" id="Phobius"/>
    </source>
</evidence>
<gene>
    <name evidence="13" type="ORF">WR25_10062</name>
</gene>
<feature type="domain" description="Potassium channel" evidence="12">
    <location>
        <begin position="157"/>
        <end position="215"/>
    </location>
</feature>
<evidence type="ECO:0000313" key="14">
    <source>
        <dbReference type="Proteomes" id="UP000218231"/>
    </source>
</evidence>
<keyword evidence="7 8" id="KW-0407">Ion channel</keyword>
<keyword evidence="9" id="KW-0175">Coiled coil</keyword>
<dbReference type="GO" id="GO:0015271">
    <property type="term" value="F:outward rectifier potassium channel activity"/>
    <property type="evidence" value="ECO:0007669"/>
    <property type="project" value="TreeGrafter"/>
</dbReference>
<dbReference type="AlphaFoldDB" id="A0A2A2JA58"/>
<feature type="coiled-coil region" evidence="9">
    <location>
        <begin position="534"/>
        <end position="561"/>
    </location>
</feature>
<evidence type="ECO:0000259" key="12">
    <source>
        <dbReference type="Pfam" id="PF07885"/>
    </source>
</evidence>
<accession>A0A2A2JA58</accession>
<feature type="transmembrane region" description="Helical" evidence="11">
    <location>
        <begin position="191"/>
        <end position="212"/>
    </location>
</feature>
<feature type="transmembrane region" description="Helical" evidence="11">
    <location>
        <begin position="20"/>
        <end position="44"/>
    </location>
</feature>
<dbReference type="Proteomes" id="UP000218231">
    <property type="component" value="Unassembled WGS sequence"/>
</dbReference>
<evidence type="ECO:0000256" key="3">
    <source>
        <dbReference type="ARBA" id="ARBA00022692"/>
    </source>
</evidence>
<dbReference type="PRINTS" id="PR01333">
    <property type="entry name" value="2POREKCHANEL"/>
</dbReference>
<dbReference type="GO" id="GO:0005886">
    <property type="term" value="C:plasma membrane"/>
    <property type="evidence" value="ECO:0007669"/>
    <property type="project" value="TreeGrafter"/>
</dbReference>
<dbReference type="STRING" id="2018661.A0A2A2JA58"/>
<keyword evidence="4 11" id="KW-1133">Transmembrane helix</keyword>
<dbReference type="InterPro" id="IPR013099">
    <property type="entry name" value="K_chnl_dom"/>
</dbReference>
<feature type="compositionally biased region" description="Acidic residues" evidence="10">
    <location>
        <begin position="264"/>
        <end position="280"/>
    </location>
</feature>
<evidence type="ECO:0000256" key="7">
    <source>
        <dbReference type="ARBA" id="ARBA00023303"/>
    </source>
</evidence>
<dbReference type="EMBL" id="LIAE01010566">
    <property type="protein sequence ID" value="PAV58680.1"/>
    <property type="molecule type" value="Genomic_DNA"/>
</dbReference>
<evidence type="ECO:0000256" key="2">
    <source>
        <dbReference type="ARBA" id="ARBA00022448"/>
    </source>
</evidence>
<name>A0A2A2JA58_9BILA</name>
<evidence type="ECO:0000256" key="9">
    <source>
        <dbReference type="SAM" id="Coils"/>
    </source>
</evidence>
<comment type="caution">
    <text evidence="13">The sequence shown here is derived from an EMBL/GenBank/DDBJ whole genome shotgun (WGS) entry which is preliminary data.</text>
</comment>
<evidence type="ECO:0000256" key="6">
    <source>
        <dbReference type="ARBA" id="ARBA00023136"/>
    </source>
</evidence>
<keyword evidence="6 11" id="KW-0472">Membrane</keyword>
<protein>
    <recommendedName>
        <fullName evidence="12">Potassium channel domain-containing protein</fullName>
    </recommendedName>
</protein>
<evidence type="ECO:0000256" key="10">
    <source>
        <dbReference type="SAM" id="MobiDB-lite"/>
    </source>
</evidence>
<feature type="transmembrane region" description="Helical" evidence="11">
    <location>
        <begin position="339"/>
        <end position="365"/>
    </location>
</feature>
<dbReference type="GO" id="GO:0030322">
    <property type="term" value="P:stabilization of membrane potential"/>
    <property type="evidence" value="ECO:0007669"/>
    <property type="project" value="TreeGrafter"/>
</dbReference>